<accession>A0A4Y2E3U3</accession>
<sequence>MTKEISASYEISRKRKRKKFDINRSVAAKEICDVITNQVKEIFCFISHYFAVSLLEAPKFQEHEKEFPTQILDKETDAYSMLQNYRLKTEL</sequence>
<protein>
    <submittedName>
        <fullName evidence="1">Uncharacterized protein</fullName>
    </submittedName>
</protein>
<evidence type="ECO:0000313" key="2">
    <source>
        <dbReference type="Proteomes" id="UP000499080"/>
    </source>
</evidence>
<name>A0A4Y2E3U3_ARAVE</name>
<dbReference type="AlphaFoldDB" id="A0A4Y2E3U3"/>
<reference evidence="1 2" key="1">
    <citation type="journal article" date="2019" name="Sci. Rep.">
        <title>Orb-weaving spider Araneus ventricosus genome elucidates the spidroin gene catalogue.</title>
        <authorList>
            <person name="Kono N."/>
            <person name="Nakamura H."/>
            <person name="Ohtoshi R."/>
            <person name="Moran D.A.P."/>
            <person name="Shinohara A."/>
            <person name="Yoshida Y."/>
            <person name="Fujiwara M."/>
            <person name="Mori M."/>
            <person name="Tomita M."/>
            <person name="Arakawa K."/>
        </authorList>
    </citation>
    <scope>NUCLEOTIDE SEQUENCE [LARGE SCALE GENOMIC DNA]</scope>
</reference>
<dbReference type="EMBL" id="BGPR01000503">
    <property type="protein sequence ID" value="GBM23792.1"/>
    <property type="molecule type" value="Genomic_DNA"/>
</dbReference>
<evidence type="ECO:0000313" key="1">
    <source>
        <dbReference type="EMBL" id="GBM23792.1"/>
    </source>
</evidence>
<proteinExistence type="predicted"/>
<keyword evidence="2" id="KW-1185">Reference proteome</keyword>
<organism evidence="1 2">
    <name type="scientific">Araneus ventricosus</name>
    <name type="common">Orbweaver spider</name>
    <name type="synonym">Epeira ventricosa</name>
    <dbReference type="NCBI Taxonomy" id="182803"/>
    <lineage>
        <taxon>Eukaryota</taxon>
        <taxon>Metazoa</taxon>
        <taxon>Ecdysozoa</taxon>
        <taxon>Arthropoda</taxon>
        <taxon>Chelicerata</taxon>
        <taxon>Arachnida</taxon>
        <taxon>Araneae</taxon>
        <taxon>Araneomorphae</taxon>
        <taxon>Entelegynae</taxon>
        <taxon>Araneoidea</taxon>
        <taxon>Araneidae</taxon>
        <taxon>Araneus</taxon>
    </lineage>
</organism>
<comment type="caution">
    <text evidence="1">The sequence shown here is derived from an EMBL/GenBank/DDBJ whole genome shotgun (WGS) entry which is preliminary data.</text>
</comment>
<dbReference type="Proteomes" id="UP000499080">
    <property type="component" value="Unassembled WGS sequence"/>
</dbReference>
<gene>
    <name evidence="1" type="ORF">AVEN_271146_1</name>
</gene>